<feature type="domain" description="Rieske" evidence="6">
    <location>
        <begin position="16"/>
        <end position="122"/>
    </location>
</feature>
<accession>A0AAF0I5B7</accession>
<keyword evidence="5" id="KW-0411">Iron-sulfur</keyword>
<dbReference type="GO" id="GO:0051213">
    <property type="term" value="F:dioxygenase activity"/>
    <property type="evidence" value="ECO:0007669"/>
    <property type="project" value="UniProtKB-KW"/>
</dbReference>
<dbReference type="SUPFAM" id="SSF55961">
    <property type="entry name" value="Bet v1-like"/>
    <property type="match status" value="1"/>
</dbReference>
<dbReference type="InterPro" id="IPR044043">
    <property type="entry name" value="VanA_C_cat"/>
</dbReference>
<dbReference type="Gene3D" id="2.102.10.10">
    <property type="entry name" value="Rieske [2Fe-2S] iron-sulphur domain"/>
    <property type="match status" value="1"/>
</dbReference>
<dbReference type="RefSeq" id="WP_330929675.1">
    <property type="nucleotide sequence ID" value="NZ_CP119075.1"/>
</dbReference>
<dbReference type="PANTHER" id="PTHR21266">
    <property type="entry name" value="IRON-SULFUR DOMAIN CONTAINING PROTEIN"/>
    <property type="match status" value="1"/>
</dbReference>
<name>A0AAF0I5B7_9BACT</name>
<keyword evidence="4" id="KW-0408">Iron</keyword>
<proteinExistence type="predicted"/>
<dbReference type="Proteomes" id="UP001218638">
    <property type="component" value="Chromosome"/>
</dbReference>
<dbReference type="GO" id="GO:0046872">
    <property type="term" value="F:metal ion binding"/>
    <property type="evidence" value="ECO:0007669"/>
    <property type="project" value="UniProtKB-KW"/>
</dbReference>
<evidence type="ECO:0000256" key="3">
    <source>
        <dbReference type="ARBA" id="ARBA00023002"/>
    </source>
</evidence>
<dbReference type="InterPro" id="IPR017941">
    <property type="entry name" value="Rieske_2Fe-2S"/>
</dbReference>
<evidence type="ECO:0000313" key="8">
    <source>
        <dbReference type="Proteomes" id="UP001218638"/>
    </source>
</evidence>
<reference evidence="7" key="1">
    <citation type="submission" date="2023-03" db="EMBL/GenBank/DDBJ databases">
        <title>Lomoglobus Profundus gen. nov., sp. nov., a novel member of the phylum Verrucomicrobia, isolated from deep-marine sediment of South China Sea.</title>
        <authorList>
            <person name="Ahmad T."/>
            <person name="Ishaq S.E."/>
            <person name="Wang F."/>
        </authorList>
    </citation>
    <scope>NUCLEOTIDE SEQUENCE</scope>
    <source>
        <strain evidence="7">LMO-M01</strain>
    </source>
</reference>
<dbReference type="AlphaFoldDB" id="A0AAF0I5B7"/>
<keyword evidence="1" id="KW-0001">2Fe-2S</keyword>
<keyword evidence="3" id="KW-0560">Oxidoreductase</keyword>
<dbReference type="PANTHER" id="PTHR21266:SF60">
    <property type="entry name" value="3-KETOSTEROID-9-ALPHA-MONOOXYGENASE, OXYGENASE COMPONENT"/>
    <property type="match status" value="1"/>
</dbReference>
<protein>
    <submittedName>
        <fullName evidence="7">Aromatic ring-hydroxylating dioxygenase subunit alpha</fullName>
    </submittedName>
</protein>
<dbReference type="PROSITE" id="PS51296">
    <property type="entry name" value="RIESKE"/>
    <property type="match status" value="1"/>
</dbReference>
<sequence length="342" mass="38157">MIFDEDSPFQVLRQTWQPVALTRDLPAGGVMGYTLLEQELVIARFEDGTLLAADAACPHKGARLSAGRIVDGCLMCPYHGWTFGPTGDCKNIPSLVEPNPQKCALSHLKSYEAQDRYGMVWVKLDPAGDTPLPEVPEFENPAWSYRLGPPMKFAAGFRREVENYLDMTHFAFAHGTTLGKCADPRIPDMTITTHDDGFQMDAPFPALETPHEQPGKLQSAHHRQQRCHLPNFTTIRQTFTDGDERVLVHIPSPNTRESCTVFWSLAISPGFDGPEPDGQIDFAIKVLDEDREMCELQTPREVPVNPTRGGWGVLVAPGDTLANTYQKMFRQWLQKHLDAAAT</sequence>
<evidence type="ECO:0000313" key="7">
    <source>
        <dbReference type="EMBL" id="WED66960.1"/>
    </source>
</evidence>
<dbReference type="InterPro" id="IPR050584">
    <property type="entry name" value="Cholesterol_7-desaturase"/>
</dbReference>
<gene>
    <name evidence="7" type="ORF">PXH66_08870</name>
</gene>
<evidence type="ECO:0000256" key="5">
    <source>
        <dbReference type="ARBA" id="ARBA00023014"/>
    </source>
</evidence>
<dbReference type="Gene3D" id="3.90.380.10">
    <property type="entry name" value="Naphthalene 1,2-dioxygenase Alpha Subunit, Chain A, domain 1"/>
    <property type="match status" value="1"/>
</dbReference>
<dbReference type="CDD" id="cd03469">
    <property type="entry name" value="Rieske_RO_Alpha_N"/>
    <property type="match status" value="1"/>
</dbReference>
<evidence type="ECO:0000256" key="4">
    <source>
        <dbReference type="ARBA" id="ARBA00023004"/>
    </source>
</evidence>
<evidence type="ECO:0000259" key="6">
    <source>
        <dbReference type="PROSITE" id="PS51296"/>
    </source>
</evidence>
<evidence type="ECO:0000256" key="2">
    <source>
        <dbReference type="ARBA" id="ARBA00022723"/>
    </source>
</evidence>
<dbReference type="EMBL" id="CP119075">
    <property type="protein sequence ID" value="WED66960.1"/>
    <property type="molecule type" value="Genomic_DNA"/>
</dbReference>
<dbReference type="Pfam" id="PF19112">
    <property type="entry name" value="VanA_C"/>
    <property type="match status" value="1"/>
</dbReference>
<keyword evidence="7" id="KW-0223">Dioxygenase</keyword>
<evidence type="ECO:0000256" key="1">
    <source>
        <dbReference type="ARBA" id="ARBA00022714"/>
    </source>
</evidence>
<organism evidence="7 8">
    <name type="scientific">Synoicihabitans lomoniglobus</name>
    <dbReference type="NCBI Taxonomy" id="2909285"/>
    <lineage>
        <taxon>Bacteria</taxon>
        <taxon>Pseudomonadati</taxon>
        <taxon>Verrucomicrobiota</taxon>
        <taxon>Opitutia</taxon>
        <taxon>Opitutales</taxon>
        <taxon>Opitutaceae</taxon>
        <taxon>Synoicihabitans</taxon>
    </lineage>
</organism>
<keyword evidence="2" id="KW-0479">Metal-binding</keyword>
<dbReference type="KEGG" id="slom:PXH66_08870"/>
<dbReference type="GO" id="GO:0051537">
    <property type="term" value="F:2 iron, 2 sulfur cluster binding"/>
    <property type="evidence" value="ECO:0007669"/>
    <property type="project" value="UniProtKB-KW"/>
</dbReference>
<dbReference type="Pfam" id="PF00355">
    <property type="entry name" value="Rieske"/>
    <property type="match status" value="1"/>
</dbReference>
<dbReference type="InterPro" id="IPR036922">
    <property type="entry name" value="Rieske_2Fe-2S_sf"/>
</dbReference>
<keyword evidence="8" id="KW-1185">Reference proteome</keyword>
<dbReference type="SUPFAM" id="SSF50022">
    <property type="entry name" value="ISP domain"/>
    <property type="match status" value="1"/>
</dbReference>